<keyword evidence="3" id="KW-1185">Reference proteome</keyword>
<feature type="domain" description="PRTase-CE" evidence="1">
    <location>
        <begin position="136"/>
        <end position="343"/>
    </location>
</feature>
<evidence type="ECO:0000313" key="3">
    <source>
        <dbReference type="Proteomes" id="UP000199300"/>
    </source>
</evidence>
<organism evidence="2 3">
    <name type="scientific">Amphibacillus marinus</name>
    <dbReference type="NCBI Taxonomy" id="872970"/>
    <lineage>
        <taxon>Bacteria</taxon>
        <taxon>Bacillati</taxon>
        <taxon>Bacillota</taxon>
        <taxon>Bacilli</taxon>
        <taxon>Bacillales</taxon>
        <taxon>Bacillaceae</taxon>
        <taxon>Amphibacillus</taxon>
    </lineage>
</organism>
<feature type="domain" description="PRTase-CE" evidence="1">
    <location>
        <begin position="30"/>
        <end position="123"/>
    </location>
</feature>
<dbReference type="Proteomes" id="UP000199300">
    <property type="component" value="Unassembled WGS sequence"/>
</dbReference>
<evidence type="ECO:0000259" key="1">
    <source>
        <dbReference type="Pfam" id="PF24390"/>
    </source>
</evidence>
<dbReference type="InterPro" id="IPR056920">
    <property type="entry name" value="PRTase-CE"/>
</dbReference>
<proteinExistence type="predicted"/>
<dbReference type="EMBL" id="FODJ01000007">
    <property type="protein sequence ID" value="SEO44513.1"/>
    <property type="molecule type" value="Genomic_DNA"/>
</dbReference>
<gene>
    <name evidence="2" type="ORF">SAMN04488134_107160</name>
</gene>
<accession>A0A1H8PSI5</accession>
<evidence type="ECO:0000313" key="2">
    <source>
        <dbReference type="EMBL" id="SEO44513.1"/>
    </source>
</evidence>
<dbReference type="OrthoDB" id="2084254at2"/>
<dbReference type="STRING" id="872970.SAMN04488134_107160"/>
<name>A0A1H8PSI5_9BACI</name>
<sequence>MFKRFNKLNEVVHLWDLDKKNKNDKIQILKIWMENLSEDEFGILLDICSNFNYYSEKLTAQVYKKLYENNISKPDDVEIFLSQSLFFPLRKKDRIESAVDMFSSFRLVNNIDANRTKIICPADYLINYNSNYHNLKKLVEENDLTDKNDNERIQNLNQQLINIKNETISKKIEKKIINLKKGKNNREQRLNKRVELFNENYFSVKNMIIIDDFIGTGDSVVSFLKKIGKSLKENDINIKINLWVIEASKQGLEAIEDIVTKFELDMSISYYKESIDVLVEEKLFPTQNIRDVQEIIRGINKRNNLKPSRYCRNHAIASFVNAPNNNLTLLSENSFTWNALFPRTKRNKEERIISRTELKEAYDFLRK</sequence>
<protein>
    <recommendedName>
        <fullName evidence="1">PRTase-CE domain-containing protein</fullName>
    </recommendedName>
</protein>
<dbReference type="AlphaFoldDB" id="A0A1H8PSI5"/>
<reference evidence="2 3" key="1">
    <citation type="submission" date="2016-10" db="EMBL/GenBank/DDBJ databases">
        <authorList>
            <person name="de Groot N.N."/>
        </authorList>
    </citation>
    <scope>NUCLEOTIDE SEQUENCE [LARGE SCALE GENOMIC DNA]</scope>
    <source>
        <strain evidence="2 3">CGMCC 1.10434</strain>
    </source>
</reference>
<dbReference type="Pfam" id="PF24390">
    <property type="entry name" value="PRTase-CE"/>
    <property type="match status" value="2"/>
</dbReference>
<dbReference type="RefSeq" id="WP_091498077.1">
    <property type="nucleotide sequence ID" value="NZ_FODJ01000007.1"/>
</dbReference>